<keyword evidence="6 12" id="KW-1133">Transmembrane helix</keyword>
<dbReference type="InterPro" id="IPR020846">
    <property type="entry name" value="MFS_dom"/>
</dbReference>
<dbReference type="GO" id="GO:0005886">
    <property type="term" value="C:plasma membrane"/>
    <property type="evidence" value="ECO:0007669"/>
    <property type="project" value="UniProtKB-SubCell"/>
</dbReference>
<dbReference type="EMBL" id="ADMH02000549">
    <property type="protein sequence ID" value="ETN65959.1"/>
    <property type="molecule type" value="Genomic_DNA"/>
</dbReference>
<comment type="subcellular location">
    <subcellularLocation>
        <location evidence="1">Cell membrane</location>
        <topology evidence="1">Multi-pass membrane protein</topology>
    </subcellularLocation>
</comment>
<feature type="domain" description="Major facilitator superfamily (MFS) profile" evidence="13">
    <location>
        <begin position="16"/>
        <end position="445"/>
    </location>
</feature>
<keyword evidence="7 12" id="KW-0472">Membrane</keyword>
<keyword evidence="3" id="KW-1003">Cell membrane</keyword>
<dbReference type="InterPro" id="IPR036259">
    <property type="entry name" value="MFS_trans_sf"/>
</dbReference>
<dbReference type="VEuPathDB" id="VectorBase:ADAR2_008983"/>
<evidence type="ECO:0000256" key="10">
    <source>
        <dbReference type="ARBA" id="ARBA00060205"/>
    </source>
</evidence>
<dbReference type="PROSITE" id="PS50850">
    <property type="entry name" value="MFS"/>
    <property type="match status" value="1"/>
</dbReference>
<dbReference type="eggNOG" id="KOG0254">
    <property type="taxonomic scope" value="Eukaryota"/>
</dbReference>
<dbReference type="VEuPathDB" id="VectorBase:ADAR2_009902"/>
<reference evidence="14" key="3">
    <citation type="journal article" date="2013" name="Nucleic Acids Res.">
        <title>The genome of Anopheles darlingi, the main neotropical malaria vector.</title>
        <authorList>
            <person name="Marinotti O."/>
            <person name="Cerqueira G.C."/>
            <person name="de Almeida L.G."/>
            <person name="Ferro M.I."/>
            <person name="Loreto E.L."/>
            <person name="Zaha A."/>
            <person name="Teixeira S.M."/>
            <person name="Wespiser A.R."/>
            <person name="Almeida E Silva A."/>
            <person name="Schlindwein A.D."/>
            <person name="Pacheco A.C."/>
            <person name="Silva A.L."/>
            <person name="Graveley B.R."/>
            <person name="Walenz B.P."/>
            <person name="Lima Bde A."/>
            <person name="Ribeiro C.A."/>
            <person name="Nunes-Silva C.G."/>
            <person name="de Carvalho C.R."/>
            <person name="Soares C.M."/>
            <person name="de Menezes C.B."/>
            <person name="Matiolli C."/>
            <person name="Caffrey D."/>
            <person name="Araujo D.A."/>
            <person name="de Oliveira D.M."/>
            <person name="Golenbock D."/>
            <person name="Grisard E.C."/>
            <person name="Fantinatti-Garboggini F."/>
            <person name="de Carvalho F.M."/>
            <person name="Barcellos F.G."/>
            <person name="Prosdocimi F."/>
            <person name="May G."/>
            <person name="Azevedo Junior G.M."/>
            <person name="Guimaraes G.M."/>
            <person name="Goldman G.H."/>
            <person name="Padilha I.Q."/>
            <person name="Batista Jda S."/>
            <person name="Ferro J.A."/>
            <person name="Ribeiro J.M."/>
            <person name="Fietto J.L."/>
            <person name="Dabbas K.M."/>
            <person name="Cerdeira L."/>
            <person name="Agnez-Lima L.F."/>
            <person name="Brocchi M."/>
            <person name="de Carvalho M.O."/>
            <person name="Teixeira Mde M."/>
            <person name="Diniz Maia Mde M."/>
            <person name="Goldman M.H."/>
            <person name="Cruz Schneider M.P."/>
            <person name="Felipe M.S."/>
            <person name="Hungria M."/>
            <person name="Nicolas M.F."/>
            <person name="Pereira M."/>
            <person name="Montes M.A."/>
            <person name="Cantao M.E."/>
            <person name="Vincentz M."/>
            <person name="Rafael M.S."/>
            <person name="Silverman N."/>
            <person name="Stoco P.H."/>
            <person name="Souza R.C."/>
            <person name="Vicentini R."/>
            <person name="Gazzinelli R.T."/>
            <person name="Neves Rde O."/>
            <person name="Silva R."/>
            <person name="Astolfi-Filho S."/>
            <person name="Maciel T.E."/>
            <person name="Urmenyi T.P."/>
            <person name="Tadei W.P."/>
            <person name="Camargo E.P."/>
            <person name="de Vasconcelos A.T."/>
        </authorList>
    </citation>
    <scope>NUCLEOTIDE SEQUENCE</scope>
</reference>
<dbReference type="InterPro" id="IPR007829">
    <property type="entry name" value="TM2"/>
</dbReference>
<evidence type="ECO:0000256" key="1">
    <source>
        <dbReference type="ARBA" id="ARBA00004651"/>
    </source>
</evidence>
<feature type="transmembrane region" description="Helical" evidence="12">
    <location>
        <begin position="419"/>
        <end position="441"/>
    </location>
</feature>
<feature type="transmembrane region" description="Helical" evidence="12">
    <location>
        <begin position="357"/>
        <end position="379"/>
    </location>
</feature>
<evidence type="ECO:0000313" key="14">
    <source>
        <dbReference type="EMBL" id="ETN65959.1"/>
    </source>
</evidence>
<feature type="transmembrane region" description="Helical" evidence="12">
    <location>
        <begin position="168"/>
        <end position="189"/>
    </location>
</feature>
<evidence type="ECO:0000256" key="11">
    <source>
        <dbReference type="ARBA" id="ARBA00069106"/>
    </source>
</evidence>
<evidence type="ECO:0000259" key="13">
    <source>
        <dbReference type="PROSITE" id="PS50850"/>
    </source>
</evidence>
<organism evidence="14">
    <name type="scientific">Anopheles darlingi</name>
    <name type="common">Mosquito</name>
    <dbReference type="NCBI Taxonomy" id="43151"/>
    <lineage>
        <taxon>Eukaryota</taxon>
        <taxon>Metazoa</taxon>
        <taxon>Ecdysozoa</taxon>
        <taxon>Arthropoda</taxon>
        <taxon>Hexapoda</taxon>
        <taxon>Insecta</taxon>
        <taxon>Pterygota</taxon>
        <taxon>Neoptera</taxon>
        <taxon>Endopterygota</taxon>
        <taxon>Diptera</taxon>
        <taxon>Nematocera</taxon>
        <taxon>Culicoidea</taxon>
        <taxon>Culicidae</taxon>
        <taxon>Anophelinae</taxon>
        <taxon>Anopheles</taxon>
    </lineage>
</organism>
<feature type="transmembrane region" description="Helical" evidence="12">
    <location>
        <begin position="391"/>
        <end position="413"/>
    </location>
</feature>
<dbReference type="PANTHER" id="PTHR48021:SF46">
    <property type="entry name" value="MAJOR FACILITATOR SUPERFAMILY (MFS) PROFILE DOMAIN-CONTAINING PROTEIN"/>
    <property type="match status" value="1"/>
</dbReference>
<evidence type="ECO:0000256" key="2">
    <source>
        <dbReference type="ARBA" id="ARBA00022448"/>
    </source>
</evidence>
<dbReference type="HOGENOM" id="CLU_403448_0_0_1"/>
<dbReference type="FunFam" id="1.20.1250.20:FF:000055">
    <property type="entry name" value="Facilitated trehalose transporter Tret1-2 homolog"/>
    <property type="match status" value="1"/>
</dbReference>
<evidence type="ECO:0000256" key="8">
    <source>
        <dbReference type="ARBA" id="ARBA00023180"/>
    </source>
</evidence>
<dbReference type="OMA" id="FGRKWPW"/>
<name>W5JTA3_ANODA</name>
<dbReference type="PRINTS" id="PR00171">
    <property type="entry name" value="SUGRTRNSPORT"/>
</dbReference>
<keyword evidence="16" id="KW-1185">Reference proteome</keyword>
<evidence type="ECO:0000313" key="16">
    <source>
        <dbReference type="Proteomes" id="UP000000673"/>
    </source>
</evidence>
<dbReference type="eggNOG" id="KOG4272">
    <property type="taxonomic scope" value="Eukaryota"/>
</dbReference>
<feature type="transmembrane region" description="Helical" evidence="12">
    <location>
        <begin position="316"/>
        <end position="337"/>
    </location>
</feature>
<dbReference type="PROSITE" id="PS00217">
    <property type="entry name" value="SUGAR_TRANSPORT_2"/>
    <property type="match status" value="1"/>
</dbReference>
<comment type="function">
    <text evidence="10">High-capacity facilitative transporter for trehalose. Does not transport maltose, sucrose or lactose. Mediates the bidirectional transfer of trehalose. Responsible for the transport of trehalose synthesized in the fat body and the incorporation of trehalose into other tissues that require a carbon source, thereby regulating trehalose levels in the hemolymph.</text>
</comment>
<feature type="transmembrane region" description="Helical" evidence="12">
    <location>
        <begin position="90"/>
        <end position="109"/>
    </location>
</feature>
<dbReference type="InterPro" id="IPR050549">
    <property type="entry name" value="MFS_Trehalose_Transporter"/>
</dbReference>
<evidence type="ECO:0000256" key="4">
    <source>
        <dbReference type="ARBA" id="ARBA00022597"/>
    </source>
</evidence>
<dbReference type="AlphaFoldDB" id="W5JTA3"/>
<reference evidence="14 16" key="1">
    <citation type="journal article" date="2010" name="BMC Genomics">
        <title>Combination of measures distinguishes pre-miRNAs from other stem-loops in the genome of the newly sequenced Anopheles darlingi.</title>
        <authorList>
            <person name="Mendes N.D."/>
            <person name="Freitas A.T."/>
            <person name="Vasconcelos A.T."/>
            <person name="Sagot M.F."/>
        </authorList>
    </citation>
    <scope>NUCLEOTIDE SEQUENCE</scope>
</reference>
<feature type="transmembrane region" description="Helical" evidence="12">
    <location>
        <begin position="56"/>
        <end position="78"/>
    </location>
</feature>
<protein>
    <recommendedName>
        <fullName evidence="11">Facilitated trehalose transporter Tret1</fullName>
    </recommendedName>
</protein>
<evidence type="ECO:0000313" key="15">
    <source>
        <dbReference type="EnsemblMetazoa" id="ADAC002261-PA"/>
    </source>
</evidence>
<evidence type="ECO:0000256" key="5">
    <source>
        <dbReference type="ARBA" id="ARBA00022692"/>
    </source>
</evidence>
<dbReference type="Gene3D" id="1.20.1250.20">
    <property type="entry name" value="MFS general substrate transporter like domains"/>
    <property type="match status" value="1"/>
</dbReference>
<keyword evidence="2" id="KW-0813">Transport</keyword>
<dbReference type="Pfam" id="PF05154">
    <property type="entry name" value="TM2"/>
    <property type="match status" value="1"/>
</dbReference>
<dbReference type="GO" id="GO:0015574">
    <property type="term" value="F:trehalose transmembrane transporter activity"/>
    <property type="evidence" value="ECO:0007669"/>
    <property type="project" value="UniProtKB-ARBA"/>
</dbReference>
<evidence type="ECO:0000256" key="9">
    <source>
        <dbReference type="ARBA" id="ARBA00024348"/>
    </source>
</evidence>
<proteinExistence type="inferred from homology"/>
<feature type="transmembrane region" description="Helical" evidence="12">
    <location>
        <begin position="575"/>
        <end position="596"/>
    </location>
</feature>
<reference evidence="15" key="4">
    <citation type="submission" date="2015-06" db="UniProtKB">
        <authorList>
            <consortium name="EnsemblMetazoa"/>
        </authorList>
    </citation>
    <scope>IDENTIFICATION</scope>
</reference>
<accession>W5JTA3</accession>
<reference evidence="14" key="2">
    <citation type="submission" date="2010-05" db="EMBL/GenBank/DDBJ databases">
        <authorList>
            <person name="Almeida L.G."/>
            <person name="Nicolas M.F."/>
            <person name="Souza R.C."/>
            <person name="Vasconcelos A.T.R."/>
        </authorList>
    </citation>
    <scope>NUCLEOTIDE SEQUENCE</scope>
</reference>
<feature type="transmembrane region" description="Helical" evidence="12">
    <location>
        <begin position="252"/>
        <end position="273"/>
    </location>
</feature>
<dbReference type="VEuPathDB" id="VectorBase:ADAC002261"/>
<evidence type="ECO:0000256" key="3">
    <source>
        <dbReference type="ARBA" id="ARBA00022475"/>
    </source>
</evidence>
<dbReference type="InterPro" id="IPR003663">
    <property type="entry name" value="Sugar/inositol_transpt"/>
</dbReference>
<dbReference type="EnsemblMetazoa" id="ADAC002261-RA">
    <property type="protein sequence ID" value="ADAC002261-PA"/>
    <property type="gene ID" value="ADAC002261"/>
</dbReference>
<dbReference type="Proteomes" id="UP000000673">
    <property type="component" value="Unassembled WGS sequence"/>
</dbReference>
<gene>
    <name evidence="14" type="ORF">AND_002261</name>
</gene>
<dbReference type="PANTHER" id="PTHR48021">
    <property type="match status" value="1"/>
</dbReference>
<dbReference type="InterPro" id="IPR005828">
    <property type="entry name" value="MFS_sugar_transport-like"/>
</dbReference>
<comment type="similarity">
    <text evidence="9">Belongs to the major facilitator superfamily. Sugar transporter (TC 2.A.1.1) family. Trehalose transporter subfamily.</text>
</comment>
<dbReference type="STRING" id="43151.W5JTA3"/>
<sequence>MMTPTTRRGQYRNEYLAALAATSSLVASVACAGWSSPAIPMLRGPDSPIPITADEGSWIVSLLSIGALFGPIACGLLVDRYGRWKVLMGSALPIVTGWVMIAFAQSIGVLYAARLLHGFGYGLAYSVTPIYLGEISSDAVRGSTGVLVTVMAKLAFLLQYSIGPYVGFRALAWISLAFPALFCVVFAWMPETPYYLLARGDDQAAASSLRWLRRDEAIISELGRMRKLVEHSKQTTSNPLGQLFAPTNRKSLLIILLLSLGMQLTGINAILGYSQTIFSRLALPLSAAELSIVLALVQLGSVMLPTFLVDRTGRRPLLLISTAGSFVGLTTCAVYFTLDNAGELSPEPGAAHGWIPFVAVLVFIVSFAVGLATVPFAILGEVFPKHIKAMANTVFAVITSAVVFSVVKLFQVISDGAGTYVSFWIFAGCTAVTGVLIYYIIPETKGQSFERIQEIMQRAIAGLLVLVSLLPTSQEAEIDCNSLRMGQFLCPDPSLRQIDPRTQQLYGCTKENKARVWCIAADGIVCSETKNASFTRELPCKWTNGYHFDTALLLSVFLGMFGADRFYLGYPALGLLKFCTLGFMFLGQLVDVILIATQVVGPADGSAYIIPYYGPVITVVRSDNWTYRLPQDNCFAVSLTTCLPSPARLSCACIDAIAIAVVRQFANRIYDALLAAIGHNWE</sequence>
<feature type="transmembrane region" description="Helical" evidence="12">
    <location>
        <begin position="285"/>
        <end position="309"/>
    </location>
</feature>
<evidence type="ECO:0000256" key="12">
    <source>
        <dbReference type="SAM" id="Phobius"/>
    </source>
</evidence>
<evidence type="ECO:0000256" key="6">
    <source>
        <dbReference type="ARBA" id="ARBA00022989"/>
    </source>
</evidence>
<evidence type="ECO:0000256" key="7">
    <source>
        <dbReference type="ARBA" id="ARBA00023136"/>
    </source>
</evidence>
<dbReference type="PROSITE" id="PS51257">
    <property type="entry name" value="PROKAR_LIPOPROTEIN"/>
    <property type="match status" value="1"/>
</dbReference>
<dbReference type="Pfam" id="PF00083">
    <property type="entry name" value="Sugar_tr"/>
    <property type="match status" value="1"/>
</dbReference>
<keyword evidence="8" id="KW-0325">Glycoprotein</keyword>
<dbReference type="InterPro" id="IPR005829">
    <property type="entry name" value="Sugar_transporter_CS"/>
</dbReference>
<keyword evidence="5 12" id="KW-0812">Transmembrane</keyword>
<dbReference type="SUPFAM" id="SSF103473">
    <property type="entry name" value="MFS general substrate transporter"/>
    <property type="match status" value="1"/>
</dbReference>
<keyword evidence="4 14" id="KW-0762">Sugar transport</keyword>